<feature type="region of interest" description="Disordered" evidence="4">
    <location>
        <begin position="150"/>
        <end position="177"/>
    </location>
</feature>
<feature type="compositionally biased region" description="Basic residues" evidence="4">
    <location>
        <begin position="164"/>
        <end position="177"/>
    </location>
</feature>
<evidence type="ECO:0000313" key="6">
    <source>
        <dbReference type="EMBL" id="UOQ56993.1"/>
    </source>
</evidence>
<gene>
    <name evidence="6" type="ORF">MUN78_15215</name>
</gene>
<keyword evidence="7" id="KW-1185">Reference proteome</keyword>
<evidence type="ECO:0000256" key="2">
    <source>
        <dbReference type="ARBA" id="ARBA00023125"/>
    </source>
</evidence>
<keyword evidence="2" id="KW-0238">DNA-binding</keyword>
<dbReference type="Gene3D" id="3.30.70.920">
    <property type="match status" value="1"/>
</dbReference>
<dbReference type="Gene3D" id="1.10.10.10">
    <property type="entry name" value="Winged helix-like DNA-binding domain superfamily/Winged helix DNA-binding domain"/>
    <property type="match status" value="1"/>
</dbReference>
<organism evidence="6 7">
    <name type="scientific">Leucobacter allii</name>
    <dbReference type="NCBI Taxonomy" id="2932247"/>
    <lineage>
        <taxon>Bacteria</taxon>
        <taxon>Bacillati</taxon>
        <taxon>Actinomycetota</taxon>
        <taxon>Actinomycetes</taxon>
        <taxon>Micrococcales</taxon>
        <taxon>Microbacteriaceae</taxon>
        <taxon>Leucobacter</taxon>
    </lineage>
</organism>
<evidence type="ECO:0000256" key="3">
    <source>
        <dbReference type="ARBA" id="ARBA00023163"/>
    </source>
</evidence>
<evidence type="ECO:0000313" key="7">
    <source>
        <dbReference type="Proteomes" id="UP000831786"/>
    </source>
</evidence>
<dbReference type="PANTHER" id="PTHR30154:SF34">
    <property type="entry name" value="TRANSCRIPTIONAL REGULATOR AZLB"/>
    <property type="match status" value="1"/>
</dbReference>
<evidence type="ECO:0000256" key="4">
    <source>
        <dbReference type="SAM" id="MobiDB-lite"/>
    </source>
</evidence>
<dbReference type="InterPro" id="IPR019888">
    <property type="entry name" value="Tscrpt_reg_AsnC-like"/>
</dbReference>
<protein>
    <submittedName>
        <fullName evidence="6">Lrp/AsnC family transcriptional regulator</fullName>
    </submittedName>
</protein>
<dbReference type="InterPro" id="IPR011008">
    <property type="entry name" value="Dimeric_a/b-barrel"/>
</dbReference>
<dbReference type="PROSITE" id="PS50956">
    <property type="entry name" value="HTH_ASNC_2"/>
    <property type="match status" value="1"/>
</dbReference>
<keyword evidence="3" id="KW-0804">Transcription</keyword>
<dbReference type="InterPro" id="IPR036390">
    <property type="entry name" value="WH_DNA-bd_sf"/>
</dbReference>
<dbReference type="Pfam" id="PF13404">
    <property type="entry name" value="HTH_AsnC-type"/>
    <property type="match status" value="1"/>
</dbReference>
<reference evidence="6 7" key="1">
    <citation type="submission" date="2022-04" db="EMBL/GenBank/DDBJ databases">
        <title>Leucobacter sp. isolated from rhizosphere of garlic.</title>
        <authorList>
            <person name="Won M."/>
            <person name="Lee C.-M."/>
            <person name="Woen H.-Y."/>
            <person name="Kwon S.-W."/>
        </authorList>
    </citation>
    <scope>NUCLEOTIDE SEQUENCE [LARGE SCALE GENOMIC DNA]</scope>
    <source>
        <strain evidence="6 7">H21R-40</strain>
    </source>
</reference>
<dbReference type="SMART" id="SM00344">
    <property type="entry name" value="HTH_ASNC"/>
    <property type="match status" value="1"/>
</dbReference>
<evidence type="ECO:0000259" key="5">
    <source>
        <dbReference type="PROSITE" id="PS50956"/>
    </source>
</evidence>
<dbReference type="PANTHER" id="PTHR30154">
    <property type="entry name" value="LEUCINE-RESPONSIVE REGULATORY PROTEIN"/>
    <property type="match status" value="1"/>
</dbReference>
<sequence>MDELDAAILAMLGRDGRRSFTSIAAQLGLSEGTVRHRVQRMTDTGMLVFVALCNPLSLGLQALRLFISVDRRVAAAEEVCAALAELPCTNRVSLGTGSRDVYVELTCRDLSEAQRALDEIRSIRGIADLQTSVLTRFDKDHSWGGLRGGTGQAGALPAAARGARAARRLTPPRRRSP</sequence>
<dbReference type="RefSeq" id="WP_244727568.1">
    <property type="nucleotide sequence ID" value="NZ_CP095045.1"/>
</dbReference>
<feature type="compositionally biased region" description="Low complexity" evidence="4">
    <location>
        <begin position="153"/>
        <end position="163"/>
    </location>
</feature>
<dbReference type="Proteomes" id="UP000831786">
    <property type="component" value="Chromosome"/>
</dbReference>
<dbReference type="InterPro" id="IPR000485">
    <property type="entry name" value="AsnC-type_HTH_dom"/>
</dbReference>
<dbReference type="CDD" id="cd00090">
    <property type="entry name" value="HTH_ARSR"/>
    <property type="match status" value="1"/>
</dbReference>
<keyword evidence="1" id="KW-0805">Transcription regulation</keyword>
<name>A0ABY4FL61_9MICO</name>
<dbReference type="PRINTS" id="PR00033">
    <property type="entry name" value="HTHASNC"/>
</dbReference>
<dbReference type="EMBL" id="CP095045">
    <property type="protein sequence ID" value="UOQ56993.1"/>
    <property type="molecule type" value="Genomic_DNA"/>
</dbReference>
<dbReference type="SUPFAM" id="SSF54909">
    <property type="entry name" value="Dimeric alpha+beta barrel"/>
    <property type="match status" value="1"/>
</dbReference>
<dbReference type="SUPFAM" id="SSF46785">
    <property type="entry name" value="Winged helix' DNA-binding domain"/>
    <property type="match status" value="1"/>
</dbReference>
<proteinExistence type="predicted"/>
<dbReference type="InterPro" id="IPR019887">
    <property type="entry name" value="Tscrpt_reg_AsnC/Lrp_C"/>
</dbReference>
<feature type="domain" description="HTH asnC-type" evidence="5">
    <location>
        <begin position="1"/>
        <end position="61"/>
    </location>
</feature>
<dbReference type="InterPro" id="IPR036388">
    <property type="entry name" value="WH-like_DNA-bd_sf"/>
</dbReference>
<evidence type="ECO:0000256" key="1">
    <source>
        <dbReference type="ARBA" id="ARBA00023015"/>
    </source>
</evidence>
<accession>A0ABY4FL61</accession>
<dbReference type="Pfam" id="PF01037">
    <property type="entry name" value="AsnC_trans_reg"/>
    <property type="match status" value="1"/>
</dbReference>
<dbReference type="InterPro" id="IPR011991">
    <property type="entry name" value="ArsR-like_HTH"/>
</dbReference>